<gene>
    <name evidence="1" type="ORF">M514_22768</name>
</gene>
<organism evidence="1">
    <name type="scientific">Trichuris suis</name>
    <name type="common">pig whipworm</name>
    <dbReference type="NCBI Taxonomy" id="68888"/>
    <lineage>
        <taxon>Eukaryota</taxon>
        <taxon>Metazoa</taxon>
        <taxon>Ecdysozoa</taxon>
        <taxon>Nematoda</taxon>
        <taxon>Enoplea</taxon>
        <taxon>Dorylaimia</taxon>
        <taxon>Trichinellida</taxon>
        <taxon>Trichuridae</taxon>
        <taxon>Trichuris</taxon>
    </lineage>
</organism>
<dbReference type="AlphaFoldDB" id="A0A085N6F5"/>
<sequence>MAHGIYGTSLRAVWCNVLFTRQHLGISSDSAVVSSTAQIIDIRLRAKALDYSQYTPICQNVPVLPSRRLPSADKVFIVLVPSLYETPDCWVVSHNCVSHSAVGRFDKAVCTVLAHQCSLVH</sequence>
<dbReference type="Proteomes" id="UP000030758">
    <property type="component" value="Unassembled WGS sequence"/>
</dbReference>
<reference evidence="1" key="1">
    <citation type="journal article" date="2014" name="Nat. Genet.">
        <title>Genome and transcriptome of the porcine whipworm Trichuris suis.</title>
        <authorList>
            <person name="Jex A.R."/>
            <person name="Nejsum P."/>
            <person name="Schwarz E.M."/>
            <person name="Hu L."/>
            <person name="Young N.D."/>
            <person name="Hall R.S."/>
            <person name="Korhonen P.K."/>
            <person name="Liao S."/>
            <person name="Thamsborg S."/>
            <person name="Xia J."/>
            <person name="Xu P."/>
            <person name="Wang S."/>
            <person name="Scheerlinck J.P."/>
            <person name="Hofmann A."/>
            <person name="Sternberg P.W."/>
            <person name="Wang J."/>
            <person name="Gasser R.B."/>
        </authorList>
    </citation>
    <scope>NUCLEOTIDE SEQUENCE [LARGE SCALE GENOMIC DNA]</scope>
    <source>
        <strain evidence="1">DCEP-RM93F</strain>
    </source>
</reference>
<protein>
    <submittedName>
        <fullName evidence="1">Uncharacterized protein</fullName>
    </submittedName>
</protein>
<dbReference type="EMBL" id="KL367545">
    <property type="protein sequence ID" value="KFD65051.1"/>
    <property type="molecule type" value="Genomic_DNA"/>
</dbReference>
<proteinExistence type="predicted"/>
<name>A0A085N6F5_9BILA</name>
<evidence type="ECO:0000313" key="1">
    <source>
        <dbReference type="EMBL" id="KFD65051.1"/>
    </source>
</evidence>
<accession>A0A085N6F5</accession>